<dbReference type="SUPFAM" id="SSF47699">
    <property type="entry name" value="Bifunctional inhibitor/lipid-transfer protein/seed storage 2S albumin"/>
    <property type="match status" value="1"/>
</dbReference>
<protein>
    <submittedName>
        <fullName evidence="7">Bifunctional inhibitor/lipid-transfer protein/seed storage 2S albumin superfamily protein</fullName>
    </submittedName>
</protein>
<feature type="signal peptide" evidence="5">
    <location>
        <begin position="1"/>
        <end position="24"/>
    </location>
</feature>
<evidence type="ECO:0000256" key="2">
    <source>
        <dbReference type="ARBA" id="ARBA00008965"/>
    </source>
</evidence>
<reference evidence="7" key="1">
    <citation type="journal article" date="2019" name="Science">
        <title>Mutation of a bHLH transcription factor allowed almond domestication.</title>
        <authorList>
            <person name="Sanchez-Perez R."/>
            <person name="Pavan S."/>
            <person name="Mazzeo R."/>
            <person name="Moldovan C."/>
            <person name="Aiese Cigliano R."/>
            <person name="Del Cueto J."/>
            <person name="Ricciardi F."/>
            <person name="Lotti C."/>
            <person name="Ricciardi L."/>
            <person name="Dicenta F."/>
            <person name="Lopez-Marques R.L."/>
            <person name="Lindberg Moller B."/>
        </authorList>
    </citation>
    <scope>NUCLEOTIDE SEQUENCE</scope>
</reference>
<evidence type="ECO:0000256" key="1">
    <source>
        <dbReference type="ARBA" id="ARBA00003211"/>
    </source>
</evidence>
<feature type="chain" id="PRO_5021454252" evidence="5">
    <location>
        <begin position="25"/>
        <end position="130"/>
    </location>
</feature>
<keyword evidence="5" id="KW-0732">Signal</keyword>
<dbReference type="CDD" id="cd01958">
    <property type="entry name" value="HPS_like"/>
    <property type="match status" value="1"/>
</dbReference>
<feature type="domain" description="Hydrophobic seed protein" evidence="6">
    <location>
        <begin position="36"/>
        <end position="99"/>
    </location>
</feature>
<dbReference type="AlphaFoldDB" id="A0A4Y1RGY5"/>
<evidence type="ECO:0000313" key="7">
    <source>
        <dbReference type="EMBL" id="BBH03158.1"/>
    </source>
</evidence>
<evidence type="ECO:0000259" key="6">
    <source>
        <dbReference type="Pfam" id="PF14547"/>
    </source>
</evidence>
<dbReference type="EMBL" id="AP019301">
    <property type="protein sequence ID" value="BBH03158.1"/>
    <property type="molecule type" value="Genomic_DNA"/>
</dbReference>
<dbReference type="Gene3D" id="1.10.110.10">
    <property type="entry name" value="Plant lipid-transfer and hydrophobic proteins"/>
    <property type="match status" value="1"/>
</dbReference>
<dbReference type="GO" id="GO:0008289">
    <property type="term" value="F:lipid binding"/>
    <property type="evidence" value="ECO:0007669"/>
    <property type="project" value="UniProtKB-KW"/>
</dbReference>
<dbReference type="InterPro" id="IPR027923">
    <property type="entry name" value="Hydrophob_seed_dom"/>
</dbReference>
<dbReference type="Pfam" id="PF14547">
    <property type="entry name" value="Hydrophob_seed"/>
    <property type="match status" value="1"/>
</dbReference>
<keyword evidence="4" id="KW-0446">Lipid-binding</keyword>
<dbReference type="InterPro" id="IPR036312">
    <property type="entry name" value="Bifun_inhib/LTP/seed_sf"/>
</dbReference>
<accession>A0A4Y1RGY5</accession>
<name>A0A4Y1RGY5_PRUDU</name>
<sequence length="130" mass="13795">MASKKPALALFLAVNLLFFALVNANNPSPAPNRVACPRDALKLGVCANVLSGLVNVNVGQVPVRPCCTILLGLVGLEAAVCLCTSINARILGINLNIPLLSACFLVLVEISFQMGSNVPHKTTYKYRSFL</sequence>
<proteinExistence type="inferred from homology"/>
<dbReference type="InterPro" id="IPR051636">
    <property type="entry name" value="Plant_LTP/defense-related"/>
</dbReference>
<evidence type="ECO:0000256" key="4">
    <source>
        <dbReference type="ARBA" id="ARBA00023121"/>
    </source>
</evidence>
<comment type="similarity">
    <text evidence="2">Belongs to the plant LTP family. PEARLI1 subfamily.</text>
</comment>
<dbReference type="PANTHER" id="PTHR31731">
    <property type="match status" value="1"/>
</dbReference>
<keyword evidence="3" id="KW-0813">Transport</keyword>
<evidence type="ECO:0000256" key="5">
    <source>
        <dbReference type="SAM" id="SignalP"/>
    </source>
</evidence>
<gene>
    <name evidence="7" type="ORF">Prudu_013946</name>
</gene>
<organism evidence="7">
    <name type="scientific">Prunus dulcis</name>
    <name type="common">Almond</name>
    <name type="synonym">Amygdalus dulcis</name>
    <dbReference type="NCBI Taxonomy" id="3755"/>
    <lineage>
        <taxon>Eukaryota</taxon>
        <taxon>Viridiplantae</taxon>
        <taxon>Streptophyta</taxon>
        <taxon>Embryophyta</taxon>
        <taxon>Tracheophyta</taxon>
        <taxon>Spermatophyta</taxon>
        <taxon>Magnoliopsida</taxon>
        <taxon>eudicotyledons</taxon>
        <taxon>Gunneridae</taxon>
        <taxon>Pentapetalae</taxon>
        <taxon>rosids</taxon>
        <taxon>fabids</taxon>
        <taxon>Rosales</taxon>
        <taxon>Rosaceae</taxon>
        <taxon>Amygdaloideae</taxon>
        <taxon>Amygdaleae</taxon>
        <taxon>Prunus</taxon>
    </lineage>
</organism>
<evidence type="ECO:0000256" key="3">
    <source>
        <dbReference type="ARBA" id="ARBA00022448"/>
    </source>
</evidence>
<comment type="function">
    <text evidence="1">Plant non-specific lipid-transfer proteins transfer phospholipids as well as galactolipids across membranes. May play a role in wax or cutin deposition in the cell walls of expanding epidermal cells and certain secretory tissues.</text>
</comment>